<gene>
    <name evidence="2" type="ORF">GGQ80_000677</name>
</gene>
<dbReference type="Proteomes" id="UP000529795">
    <property type="component" value="Unassembled WGS sequence"/>
</dbReference>
<evidence type="ECO:0000313" key="2">
    <source>
        <dbReference type="EMBL" id="MBB4152789.1"/>
    </source>
</evidence>
<name>A0A840F4R4_9SPHN</name>
<organism evidence="2 3">
    <name type="scientific">Sphingomonas jinjuensis</name>
    <dbReference type="NCBI Taxonomy" id="535907"/>
    <lineage>
        <taxon>Bacteria</taxon>
        <taxon>Pseudomonadati</taxon>
        <taxon>Pseudomonadota</taxon>
        <taxon>Alphaproteobacteria</taxon>
        <taxon>Sphingomonadales</taxon>
        <taxon>Sphingomonadaceae</taxon>
        <taxon>Sphingomonas</taxon>
    </lineage>
</organism>
<sequence length="87" mass="9306">MTLYEQMQALLASSAGGADLATPLVTDPLGMQPPPMLDAEIATTTATRMADLLATADDDELQSARRDADGDPMLCDGIDAELDRRRR</sequence>
<reference evidence="2 3" key="1">
    <citation type="submission" date="2020-08" db="EMBL/GenBank/DDBJ databases">
        <title>Genomic Encyclopedia of Type Strains, Phase IV (KMG-IV): sequencing the most valuable type-strain genomes for metagenomic binning, comparative biology and taxonomic classification.</title>
        <authorList>
            <person name="Goeker M."/>
        </authorList>
    </citation>
    <scope>NUCLEOTIDE SEQUENCE [LARGE SCALE GENOMIC DNA]</scope>
    <source>
        <strain evidence="2 3">YC6723</strain>
    </source>
</reference>
<protein>
    <submittedName>
        <fullName evidence="2">Uncharacterized protein</fullName>
    </submittedName>
</protein>
<dbReference type="RefSeq" id="WP_183982499.1">
    <property type="nucleotide sequence ID" value="NZ_JACIEV010000002.1"/>
</dbReference>
<evidence type="ECO:0000313" key="3">
    <source>
        <dbReference type="Proteomes" id="UP000529795"/>
    </source>
</evidence>
<dbReference type="EMBL" id="JACIEV010000002">
    <property type="protein sequence ID" value="MBB4152789.1"/>
    <property type="molecule type" value="Genomic_DNA"/>
</dbReference>
<comment type="caution">
    <text evidence="2">The sequence shown here is derived from an EMBL/GenBank/DDBJ whole genome shotgun (WGS) entry which is preliminary data.</text>
</comment>
<keyword evidence="3" id="KW-1185">Reference proteome</keyword>
<dbReference type="AlphaFoldDB" id="A0A840F4R4"/>
<proteinExistence type="predicted"/>
<evidence type="ECO:0000256" key="1">
    <source>
        <dbReference type="SAM" id="MobiDB-lite"/>
    </source>
</evidence>
<accession>A0A840F4R4</accession>
<feature type="region of interest" description="Disordered" evidence="1">
    <location>
        <begin position="57"/>
        <end position="87"/>
    </location>
</feature>